<protein>
    <submittedName>
        <fullName evidence="8">MFS transporter</fullName>
    </submittedName>
</protein>
<evidence type="ECO:0000256" key="6">
    <source>
        <dbReference type="SAM" id="Phobius"/>
    </source>
</evidence>
<feature type="transmembrane region" description="Helical" evidence="6">
    <location>
        <begin position="339"/>
        <end position="363"/>
    </location>
</feature>
<dbReference type="RefSeq" id="WP_269295768.1">
    <property type="nucleotide sequence ID" value="NZ_JAKHPH010000002.1"/>
</dbReference>
<keyword evidence="5 6" id="KW-0472">Membrane</keyword>
<dbReference type="SUPFAM" id="SSF103473">
    <property type="entry name" value="MFS general substrate transporter"/>
    <property type="match status" value="1"/>
</dbReference>
<feature type="transmembrane region" description="Helical" evidence="6">
    <location>
        <begin position="375"/>
        <end position="398"/>
    </location>
</feature>
<sequence length="437" mass="47787">MEYTKKNYKKAPLKAVHFRVLFAIILGQIACGYALGISGTGLTQAQHYITINDFWVGLIGAGSLLGLMGSALMGRIADQFGRRRMLLVDMYLFAVFSLLQLVTTNLFLLFILRLLIGLMIAIDYTVGNSLLVEWLPAKESGKQQSQLIIYWTVGFILSYIAGIMISGFGSHNWQAILVSSAVPGLIAGIFRSVSKLPASPSWLASQGENKKAQKLIQKHIGKRWGLPLRLLKAKPVDNISWTILFSKKYRCRTLVGGLFYACQAFAFFGISIFLPILLKSMHMGDSNLSGIIYNGCMMVGVLIGAWIFKRISRRAFLIGTFFLSALSLIGMIIGPQSSFGFQIGIFALFSIILSSGLTLDYPYPTELFDIKVRATGVGTCITISRIGAASGTFLLPVLTNIGGAHLAMLVCTIVLIIGGLICLLWAPETSPRFVKSK</sequence>
<accession>A0AAW5WRA7</accession>
<feature type="transmembrane region" description="Helical" evidence="6">
    <location>
        <begin position="20"/>
        <end position="42"/>
    </location>
</feature>
<feature type="transmembrane region" description="Helical" evidence="6">
    <location>
        <begin position="173"/>
        <end position="193"/>
    </location>
</feature>
<evidence type="ECO:0000313" key="9">
    <source>
        <dbReference type="Proteomes" id="UP001212401"/>
    </source>
</evidence>
<evidence type="ECO:0000256" key="1">
    <source>
        <dbReference type="ARBA" id="ARBA00004651"/>
    </source>
</evidence>
<feature type="transmembrane region" description="Helical" evidence="6">
    <location>
        <begin position="147"/>
        <end position="167"/>
    </location>
</feature>
<feature type="transmembrane region" description="Helical" evidence="6">
    <location>
        <begin position="54"/>
        <end position="74"/>
    </location>
</feature>
<dbReference type="AlphaFoldDB" id="A0AAW5WRA7"/>
<reference evidence="8" key="1">
    <citation type="submission" date="2022-01" db="EMBL/GenBank/DDBJ databases">
        <title>VMRC isolate genome collection.</title>
        <authorList>
            <person name="France M."/>
            <person name="Rutt L."/>
            <person name="Humphrys M."/>
            <person name="Ravel J."/>
        </authorList>
    </citation>
    <scope>NUCLEOTIDE SEQUENCE</scope>
    <source>
        <strain evidence="8">C0048A1</strain>
    </source>
</reference>
<feature type="domain" description="Major facilitator superfamily (MFS) profile" evidence="7">
    <location>
        <begin position="20"/>
        <end position="430"/>
    </location>
</feature>
<dbReference type="Gene3D" id="1.20.1250.20">
    <property type="entry name" value="MFS general substrate transporter like domains"/>
    <property type="match status" value="1"/>
</dbReference>
<dbReference type="Proteomes" id="UP001212401">
    <property type="component" value="Unassembled WGS sequence"/>
</dbReference>
<feature type="transmembrane region" description="Helical" evidence="6">
    <location>
        <begin position="114"/>
        <end position="135"/>
    </location>
</feature>
<dbReference type="GO" id="GO:0022857">
    <property type="term" value="F:transmembrane transporter activity"/>
    <property type="evidence" value="ECO:0007669"/>
    <property type="project" value="InterPro"/>
</dbReference>
<feature type="transmembrane region" description="Helical" evidence="6">
    <location>
        <begin position="254"/>
        <end position="278"/>
    </location>
</feature>
<dbReference type="PANTHER" id="PTHR23511">
    <property type="entry name" value="SYNAPTIC VESICLE GLYCOPROTEIN 2"/>
    <property type="match status" value="1"/>
</dbReference>
<gene>
    <name evidence="8" type="ORF">L2724_01570</name>
</gene>
<feature type="transmembrane region" description="Helical" evidence="6">
    <location>
        <begin position="86"/>
        <end position="108"/>
    </location>
</feature>
<feature type="transmembrane region" description="Helical" evidence="6">
    <location>
        <begin position="404"/>
        <end position="426"/>
    </location>
</feature>
<comment type="caution">
    <text evidence="8">The sequence shown here is derived from an EMBL/GenBank/DDBJ whole genome shotgun (WGS) entry which is preliminary data.</text>
</comment>
<dbReference type="PANTHER" id="PTHR23511:SF34">
    <property type="entry name" value="SYNAPTIC VESICLE GLYCOPROTEIN 2"/>
    <property type="match status" value="1"/>
</dbReference>
<organism evidence="8 9">
    <name type="scientific">Limosilactobacillus vaginalis</name>
    <dbReference type="NCBI Taxonomy" id="1633"/>
    <lineage>
        <taxon>Bacteria</taxon>
        <taxon>Bacillati</taxon>
        <taxon>Bacillota</taxon>
        <taxon>Bacilli</taxon>
        <taxon>Lactobacillales</taxon>
        <taxon>Lactobacillaceae</taxon>
        <taxon>Limosilactobacillus</taxon>
    </lineage>
</organism>
<dbReference type="EMBL" id="JAKHPH010000002">
    <property type="protein sequence ID" value="MCZ3666974.1"/>
    <property type="molecule type" value="Genomic_DNA"/>
</dbReference>
<dbReference type="InterPro" id="IPR005828">
    <property type="entry name" value="MFS_sugar_transport-like"/>
</dbReference>
<proteinExistence type="predicted"/>
<name>A0AAW5WRA7_9LACO</name>
<feature type="transmembrane region" description="Helical" evidence="6">
    <location>
        <begin position="290"/>
        <end position="308"/>
    </location>
</feature>
<feature type="transmembrane region" description="Helical" evidence="6">
    <location>
        <begin position="315"/>
        <end position="333"/>
    </location>
</feature>
<keyword evidence="2" id="KW-0813">Transport</keyword>
<evidence type="ECO:0000256" key="2">
    <source>
        <dbReference type="ARBA" id="ARBA00022448"/>
    </source>
</evidence>
<evidence type="ECO:0000259" key="7">
    <source>
        <dbReference type="PROSITE" id="PS50850"/>
    </source>
</evidence>
<evidence type="ECO:0000256" key="4">
    <source>
        <dbReference type="ARBA" id="ARBA00022989"/>
    </source>
</evidence>
<evidence type="ECO:0000256" key="3">
    <source>
        <dbReference type="ARBA" id="ARBA00022692"/>
    </source>
</evidence>
<dbReference type="Pfam" id="PF00083">
    <property type="entry name" value="Sugar_tr"/>
    <property type="match status" value="1"/>
</dbReference>
<dbReference type="InterPro" id="IPR020846">
    <property type="entry name" value="MFS_dom"/>
</dbReference>
<dbReference type="GO" id="GO:0005886">
    <property type="term" value="C:plasma membrane"/>
    <property type="evidence" value="ECO:0007669"/>
    <property type="project" value="UniProtKB-SubCell"/>
</dbReference>
<keyword evidence="4 6" id="KW-1133">Transmembrane helix</keyword>
<evidence type="ECO:0000256" key="5">
    <source>
        <dbReference type="ARBA" id="ARBA00023136"/>
    </source>
</evidence>
<keyword evidence="3 6" id="KW-0812">Transmembrane</keyword>
<evidence type="ECO:0000313" key="8">
    <source>
        <dbReference type="EMBL" id="MCZ3666974.1"/>
    </source>
</evidence>
<dbReference type="PROSITE" id="PS50850">
    <property type="entry name" value="MFS"/>
    <property type="match status" value="1"/>
</dbReference>
<comment type="subcellular location">
    <subcellularLocation>
        <location evidence="1">Cell membrane</location>
        <topology evidence="1">Multi-pass membrane protein</topology>
    </subcellularLocation>
</comment>
<dbReference type="InterPro" id="IPR036259">
    <property type="entry name" value="MFS_trans_sf"/>
</dbReference>